<protein>
    <submittedName>
        <fullName evidence="4">FMN-dependent dehydrogenase-domain-containing protein</fullName>
    </submittedName>
</protein>
<sequence>MPQLPSTKSTSQTCSKPLSLASSRSSPWAYSTHPHYLPPLTLHLPLQPLENLPYPPSSPPTTSCASLSKLFPPKTRAFVFSAATDLHTHVANTATFSFITLRPRILRDVSASISLSSTLLSCPVSTPIFAAPTSLGKTVHPLGELEISLGCRSVNAAQVISTSASYPLPSIVSIATSSSLTPPHPLFFQLYLDKTRSRSAALVTSAVSLGIKAIFLTVDAPIPGKREADERASLATSTLTITTPMGDTATLTKGDSSGGGLGRLIGSYVDSSLNWDDIPWLRSLLPDGFPIVIKGIQTAADAVRAMEAGVQGIVVSNHGGRSLDTSTPSVLALLELQRCCPEVFGRMEVFVDGGVMRGTDVFKCLCLGARGVGIGRGVLWGLGYGWEGVGRYIEILNEELKTTMKMCGITSLDEVHPGLLNTRKVDHLVPEVLSEEHPYVKWRPKGMKRG</sequence>
<accession>A0AA39WDL4</accession>
<dbReference type="Proteomes" id="UP001175000">
    <property type="component" value="Unassembled WGS sequence"/>
</dbReference>
<dbReference type="EMBL" id="JAULSU010000006">
    <property type="protein sequence ID" value="KAK0613449.1"/>
    <property type="molecule type" value="Genomic_DNA"/>
</dbReference>
<name>A0AA39WDL4_9PEZI</name>
<dbReference type="InterPro" id="IPR013785">
    <property type="entry name" value="Aldolase_TIM"/>
</dbReference>
<dbReference type="InterPro" id="IPR037396">
    <property type="entry name" value="FMN_HAD"/>
</dbReference>
<comment type="caution">
    <text evidence="4">The sequence shown here is derived from an EMBL/GenBank/DDBJ whole genome shotgun (WGS) entry which is preliminary data.</text>
</comment>
<dbReference type="GO" id="GO:0016491">
    <property type="term" value="F:oxidoreductase activity"/>
    <property type="evidence" value="ECO:0007669"/>
    <property type="project" value="UniProtKB-KW"/>
</dbReference>
<dbReference type="AlphaFoldDB" id="A0AA39WDL4"/>
<dbReference type="InterPro" id="IPR000262">
    <property type="entry name" value="FMN-dep_DH"/>
</dbReference>
<comment type="cofactor">
    <cofactor evidence="1">
        <name>FMN</name>
        <dbReference type="ChEBI" id="CHEBI:58210"/>
    </cofactor>
</comment>
<dbReference type="SUPFAM" id="SSF51395">
    <property type="entry name" value="FMN-linked oxidoreductases"/>
    <property type="match status" value="1"/>
</dbReference>
<evidence type="ECO:0000313" key="5">
    <source>
        <dbReference type="Proteomes" id="UP001175000"/>
    </source>
</evidence>
<dbReference type="Pfam" id="PF01070">
    <property type="entry name" value="FMN_dh"/>
    <property type="match status" value="1"/>
</dbReference>
<feature type="domain" description="FMN hydroxy acid dehydrogenase" evidence="3">
    <location>
        <begin position="52"/>
        <end position="425"/>
    </location>
</feature>
<keyword evidence="2" id="KW-0560">Oxidoreductase</keyword>
<organism evidence="4 5">
    <name type="scientific">Immersiella caudata</name>
    <dbReference type="NCBI Taxonomy" id="314043"/>
    <lineage>
        <taxon>Eukaryota</taxon>
        <taxon>Fungi</taxon>
        <taxon>Dikarya</taxon>
        <taxon>Ascomycota</taxon>
        <taxon>Pezizomycotina</taxon>
        <taxon>Sordariomycetes</taxon>
        <taxon>Sordariomycetidae</taxon>
        <taxon>Sordariales</taxon>
        <taxon>Lasiosphaeriaceae</taxon>
        <taxon>Immersiella</taxon>
    </lineage>
</organism>
<dbReference type="Gene3D" id="3.20.20.70">
    <property type="entry name" value="Aldolase class I"/>
    <property type="match status" value="1"/>
</dbReference>
<dbReference type="PANTHER" id="PTHR10578:SF104">
    <property type="entry name" value="CYTOCHROME B2, MITOCHONDRIAL-RELATED"/>
    <property type="match status" value="1"/>
</dbReference>
<dbReference type="PROSITE" id="PS51349">
    <property type="entry name" value="FMN_HYDROXY_ACID_DH_2"/>
    <property type="match status" value="1"/>
</dbReference>
<evidence type="ECO:0000313" key="4">
    <source>
        <dbReference type="EMBL" id="KAK0613449.1"/>
    </source>
</evidence>
<evidence type="ECO:0000256" key="1">
    <source>
        <dbReference type="ARBA" id="ARBA00001917"/>
    </source>
</evidence>
<gene>
    <name evidence="4" type="ORF">B0T14DRAFT_498937</name>
</gene>
<reference evidence="4" key="1">
    <citation type="submission" date="2023-06" db="EMBL/GenBank/DDBJ databases">
        <title>Genome-scale phylogeny and comparative genomics of the fungal order Sordariales.</title>
        <authorList>
            <consortium name="Lawrence Berkeley National Laboratory"/>
            <person name="Hensen N."/>
            <person name="Bonometti L."/>
            <person name="Westerberg I."/>
            <person name="Brannstrom I.O."/>
            <person name="Guillou S."/>
            <person name="Cros-Aarteil S."/>
            <person name="Calhoun S."/>
            <person name="Haridas S."/>
            <person name="Kuo A."/>
            <person name="Mondo S."/>
            <person name="Pangilinan J."/>
            <person name="Riley R."/>
            <person name="Labutti K."/>
            <person name="Andreopoulos B."/>
            <person name="Lipzen A."/>
            <person name="Chen C."/>
            <person name="Yanf M."/>
            <person name="Daum C."/>
            <person name="Ng V."/>
            <person name="Clum A."/>
            <person name="Steindorff A."/>
            <person name="Ohm R."/>
            <person name="Martin F."/>
            <person name="Silar P."/>
            <person name="Natvig D."/>
            <person name="Lalanne C."/>
            <person name="Gautier V."/>
            <person name="Ament-Velasquez S.L."/>
            <person name="Kruys A."/>
            <person name="Hutchinson M.I."/>
            <person name="Powell A.J."/>
            <person name="Barry K."/>
            <person name="Miller A.N."/>
            <person name="Grigoriev I.V."/>
            <person name="Debuchy R."/>
            <person name="Gladieux P."/>
            <person name="Thoren M.H."/>
            <person name="Johannesson H."/>
        </authorList>
    </citation>
    <scope>NUCLEOTIDE SEQUENCE</scope>
    <source>
        <strain evidence="4">CBS 606.72</strain>
    </source>
</reference>
<dbReference type="PANTHER" id="PTHR10578">
    <property type="entry name" value="S -2-HYDROXY-ACID OXIDASE-RELATED"/>
    <property type="match status" value="1"/>
</dbReference>
<proteinExistence type="predicted"/>
<evidence type="ECO:0000259" key="3">
    <source>
        <dbReference type="PROSITE" id="PS51349"/>
    </source>
</evidence>
<keyword evidence="5" id="KW-1185">Reference proteome</keyword>
<evidence type="ECO:0000256" key="2">
    <source>
        <dbReference type="ARBA" id="ARBA00023002"/>
    </source>
</evidence>